<keyword evidence="5" id="KW-0418">Kinase</keyword>
<evidence type="ECO:0000256" key="1">
    <source>
        <dbReference type="ARBA" id="ARBA00000085"/>
    </source>
</evidence>
<dbReference type="PROSITE" id="PS01124">
    <property type="entry name" value="HTH_ARAC_FAMILY_2"/>
    <property type="match status" value="1"/>
</dbReference>
<dbReference type="Pfam" id="PF02518">
    <property type="entry name" value="HATPase_c"/>
    <property type="match status" value="1"/>
</dbReference>
<gene>
    <name evidence="13" type="ORF">JKP34_11850</name>
</gene>
<dbReference type="CDD" id="cd17574">
    <property type="entry name" value="REC_OmpR"/>
    <property type="match status" value="1"/>
</dbReference>
<dbReference type="PRINTS" id="PR00344">
    <property type="entry name" value="BCTRLSENSOR"/>
</dbReference>
<dbReference type="SMART" id="SM00448">
    <property type="entry name" value="REC"/>
    <property type="match status" value="1"/>
</dbReference>
<evidence type="ECO:0000256" key="2">
    <source>
        <dbReference type="ARBA" id="ARBA00012438"/>
    </source>
</evidence>
<dbReference type="PANTHER" id="PTHR43547">
    <property type="entry name" value="TWO-COMPONENT HISTIDINE KINASE"/>
    <property type="match status" value="1"/>
</dbReference>
<dbReference type="SMART" id="SM00388">
    <property type="entry name" value="HisKA"/>
    <property type="match status" value="1"/>
</dbReference>
<proteinExistence type="predicted"/>
<dbReference type="SUPFAM" id="SSF63829">
    <property type="entry name" value="Calcium-dependent phosphotriesterase"/>
    <property type="match status" value="2"/>
</dbReference>
<dbReference type="CDD" id="cd00082">
    <property type="entry name" value="HisKA"/>
    <property type="match status" value="1"/>
</dbReference>
<dbReference type="GO" id="GO:0043565">
    <property type="term" value="F:sequence-specific DNA binding"/>
    <property type="evidence" value="ECO:0007669"/>
    <property type="project" value="InterPro"/>
</dbReference>
<reference evidence="13" key="1">
    <citation type="submission" date="2021-01" db="EMBL/GenBank/DDBJ databases">
        <title>Marivirga sp. nov., isolated from intertidal surface sediments.</title>
        <authorList>
            <person name="Zhang M."/>
        </authorList>
    </citation>
    <scope>NUCLEOTIDE SEQUENCE</scope>
    <source>
        <strain evidence="13">SM1354</strain>
    </source>
</reference>
<protein>
    <recommendedName>
        <fullName evidence="2">histidine kinase</fullName>
        <ecNumber evidence="2">2.7.13.3</ecNumber>
    </recommendedName>
</protein>
<feature type="domain" description="Response regulatory" evidence="12">
    <location>
        <begin position="1142"/>
        <end position="1257"/>
    </location>
</feature>
<dbReference type="Gene3D" id="2.60.40.10">
    <property type="entry name" value="Immunoglobulins"/>
    <property type="match status" value="1"/>
</dbReference>
<dbReference type="InterPro" id="IPR011110">
    <property type="entry name" value="Reg_prop"/>
</dbReference>
<dbReference type="SMART" id="SM00387">
    <property type="entry name" value="HATPase_c"/>
    <property type="match status" value="1"/>
</dbReference>
<comment type="catalytic activity">
    <reaction evidence="1">
        <text>ATP + protein L-histidine = ADP + protein N-phospho-L-histidine.</text>
        <dbReference type="EC" id="2.7.13.3"/>
    </reaction>
</comment>
<feature type="domain" description="HTH araC/xylS-type" evidence="10">
    <location>
        <begin position="1288"/>
        <end position="1387"/>
    </location>
</feature>
<dbReference type="InterPro" id="IPR018060">
    <property type="entry name" value="HTH_AraC"/>
</dbReference>
<evidence type="ECO:0000256" key="3">
    <source>
        <dbReference type="ARBA" id="ARBA00022553"/>
    </source>
</evidence>
<dbReference type="InterPro" id="IPR004358">
    <property type="entry name" value="Sig_transdc_His_kin-like_C"/>
</dbReference>
<dbReference type="InterPro" id="IPR003594">
    <property type="entry name" value="HATPase_dom"/>
</dbReference>
<comment type="caution">
    <text evidence="13">The sequence shown here is derived from an EMBL/GenBank/DDBJ whole genome shotgun (WGS) entry which is preliminary data.</text>
</comment>
<keyword evidence="14" id="KW-1185">Reference proteome</keyword>
<name>A0A937DKE9_9BACT</name>
<dbReference type="InterPro" id="IPR003661">
    <property type="entry name" value="HisK_dim/P_dom"/>
</dbReference>
<dbReference type="PANTHER" id="PTHR43547:SF2">
    <property type="entry name" value="HYBRID SIGNAL TRANSDUCTION HISTIDINE KINASE C"/>
    <property type="match status" value="1"/>
</dbReference>
<evidence type="ECO:0000256" key="7">
    <source>
        <dbReference type="ARBA" id="ARBA00023163"/>
    </source>
</evidence>
<dbReference type="Gene3D" id="1.10.10.60">
    <property type="entry name" value="Homeodomain-like"/>
    <property type="match status" value="2"/>
</dbReference>
<dbReference type="SUPFAM" id="SSF47384">
    <property type="entry name" value="Homodimeric domain of signal transducing histidine kinase"/>
    <property type="match status" value="1"/>
</dbReference>
<organism evidence="13 14">
    <name type="scientific">Marivirga atlantica</name>
    <dbReference type="NCBI Taxonomy" id="1548457"/>
    <lineage>
        <taxon>Bacteria</taxon>
        <taxon>Pseudomonadati</taxon>
        <taxon>Bacteroidota</taxon>
        <taxon>Cytophagia</taxon>
        <taxon>Cytophagales</taxon>
        <taxon>Marivirgaceae</taxon>
        <taxon>Marivirga</taxon>
    </lineage>
</organism>
<evidence type="ECO:0000259" key="12">
    <source>
        <dbReference type="PROSITE" id="PS50110"/>
    </source>
</evidence>
<keyword evidence="9" id="KW-0812">Transmembrane</keyword>
<dbReference type="GO" id="GO:0003700">
    <property type="term" value="F:DNA-binding transcription factor activity"/>
    <property type="evidence" value="ECO:0007669"/>
    <property type="project" value="InterPro"/>
</dbReference>
<evidence type="ECO:0000256" key="9">
    <source>
        <dbReference type="SAM" id="Phobius"/>
    </source>
</evidence>
<dbReference type="FunFam" id="2.60.40.10:FF:000791">
    <property type="entry name" value="Two-component system sensor histidine kinase/response regulator"/>
    <property type="match status" value="1"/>
</dbReference>
<dbReference type="Gene3D" id="3.40.50.2300">
    <property type="match status" value="1"/>
</dbReference>
<dbReference type="Pfam" id="PF07494">
    <property type="entry name" value="Reg_prop"/>
    <property type="match status" value="2"/>
</dbReference>
<evidence type="ECO:0000256" key="6">
    <source>
        <dbReference type="ARBA" id="ARBA00023015"/>
    </source>
</evidence>
<dbReference type="Gene3D" id="1.10.287.130">
    <property type="match status" value="1"/>
</dbReference>
<keyword evidence="6" id="KW-0805">Transcription regulation</keyword>
<keyword evidence="7" id="KW-0804">Transcription</keyword>
<dbReference type="EC" id="2.7.13.3" evidence="2"/>
<dbReference type="InterPro" id="IPR015943">
    <property type="entry name" value="WD40/YVTN_repeat-like_dom_sf"/>
</dbReference>
<dbReference type="InterPro" id="IPR011006">
    <property type="entry name" value="CheY-like_superfamily"/>
</dbReference>
<dbReference type="Pfam" id="PF00072">
    <property type="entry name" value="Response_reg"/>
    <property type="match status" value="1"/>
</dbReference>
<feature type="domain" description="Histidine kinase" evidence="11">
    <location>
        <begin position="864"/>
        <end position="1098"/>
    </location>
</feature>
<dbReference type="InterPro" id="IPR011123">
    <property type="entry name" value="Y_Y_Y"/>
</dbReference>
<evidence type="ECO:0000256" key="5">
    <source>
        <dbReference type="ARBA" id="ARBA00022777"/>
    </source>
</evidence>
<dbReference type="InterPro" id="IPR001789">
    <property type="entry name" value="Sig_transdc_resp-reg_receiver"/>
</dbReference>
<dbReference type="InterPro" id="IPR005467">
    <property type="entry name" value="His_kinase_dom"/>
</dbReference>
<dbReference type="Proteomes" id="UP000642920">
    <property type="component" value="Unassembled WGS sequence"/>
</dbReference>
<dbReference type="InterPro" id="IPR036097">
    <property type="entry name" value="HisK_dim/P_sf"/>
</dbReference>
<feature type="transmembrane region" description="Helical" evidence="9">
    <location>
        <begin position="12"/>
        <end position="29"/>
    </location>
</feature>
<feature type="modified residue" description="4-aspartylphosphate" evidence="8">
    <location>
        <position position="1190"/>
    </location>
</feature>
<sequence>MYHYSVIYKRSFKYLIVFYLCSFNLLFAQNKFENYQFRSISEATSKRAITSIIKDENEFIWIGTDGSGLYRYDGLNYIGYEYDYNSSTGIISDFINTLFLDTDNKLWVGTKEGLCFYDRNLDAFTLVNIKEVIENDYGQPASVNSIIQDDEGDLIVGTYGFGLFKLDRQTLEITRVATELLQNSDFQISSLSKTNSGSIYVGSNYGLFGLDHKYQATQVFKDKFQKSPISVSIESLQVDQRGFLWIGTTSNGLMRVKPDIDNYQFDTFPITQNKILSLIEVEPNFIFCGTENDGLIIVDEKGKVYQKYLHNIQQERSLRSNSIWSLYEDNENIVWLGYYNKGLGTFNETNNKFNSIEALPNDENSLQASTVTSVVKDQSGRIFMSSEGGGIDIFDPAKKRIIQVNNENQSYYAGLDANDIQTIFIDSKHNMWLGSWSNGIYLLRNGDDHFKNFNISNTSGLKSNRILSFSEDSKGRIWIGTFTRGLHYYSPSEEDFFHFNMTASDGNDIDRALIRKVLVDSDNYLWIGTISGLYRLQLNAEDGTQLTAMQGEMMKAAKNHNSIELILSIYESNDKTIWVGTDGAGLFSFNKKTNTFLNYDSFPYLDEKSVRAIITDNNNNLWISGGNGLTKLDFKHRKSTNFTKEDGLLSNEFRNNAVYRDNRGYLYFGNYEGLNYFNPEEVLEVENDSHLYLTDFKLFNKSVSLDEENSPLTKVISQTEQLTLNHDQSVFTVEYVGIDFKDTRKNEYAYFLEGFEDDWNYVGNNTAATYTNLEPGNYLFKLKSVGRNQDKESKILTLQITVLPPWWKTYYAYILYTILLGFFLFFIARLYKNRVKSKQAVILEREKAAQIEKLNNKKLQFFTNISHEFRTPLTLIINPLEDILKNKEEALSTSVLSKLKTIHKSSDRLARLINELMDFNTLKFNTVSLQVSEIEIVGFVRDIVDYFAEEASLRQIQIFIESTDEQLKDWLDPNMFEKIMFNLISNAIKFTPDGGTIKVKIEDKTSIGETNLAKAGTSLSDYYTVSVEDTGAGLDKKNLSKIFDRFYQVNNLNKAYYGSTGIGLEVVKEFVELNKGKIDVESALNKGTTFTITFPKGKAMFKEIDFSDKPFKKEHFIKNLELPSTTEDESNTNDDKTKKEHTVLVVEDNNELRNYLQNELKATYKVLVAENGKKGYDLALSKLPDIIITDVIMPEMNGLELCKNIKSDIKVSHIPILMLSAKAMVSHKLEGIDSGADIYLSKPFDMSILKSSLSQLIKSRQLIFNNLYTGIIKEGTQNTTTVDLKFIQKILLIINDNISKPELNVDFLASKIFLSRSQLYRKIKSLTGVSVNEFIRNVRLEKAKSLIDEGDDNINEVSYKVGFTSPSYFTKCFKTKYGHVPTQSKNLQPE</sequence>
<feature type="transmembrane region" description="Helical" evidence="9">
    <location>
        <begin position="810"/>
        <end position="831"/>
    </location>
</feature>
<dbReference type="EMBL" id="JAERQG010000003">
    <property type="protein sequence ID" value="MBL0765949.1"/>
    <property type="molecule type" value="Genomic_DNA"/>
</dbReference>
<dbReference type="SUPFAM" id="SSF52172">
    <property type="entry name" value="CheY-like"/>
    <property type="match status" value="1"/>
</dbReference>
<dbReference type="PROSITE" id="PS50110">
    <property type="entry name" value="RESPONSE_REGULATORY"/>
    <property type="match status" value="1"/>
</dbReference>
<dbReference type="InterPro" id="IPR009057">
    <property type="entry name" value="Homeodomain-like_sf"/>
</dbReference>
<keyword evidence="4" id="KW-0808">Transferase</keyword>
<evidence type="ECO:0000256" key="4">
    <source>
        <dbReference type="ARBA" id="ARBA00022679"/>
    </source>
</evidence>
<dbReference type="GO" id="GO:0000155">
    <property type="term" value="F:phosphorelay sensor kinase activity"/>
    <property type="evidence" value="ECO:0007669"/>
    <property type="project" value="InterPro"/>
</dbReference>
<dbReference type="SUPFAM" id="SSF55874">
    <property type="entry name" value="ATPase domain of HSP90 chaperone/DNA topoisomerase II/histidine kinase"/>
    <property type="match status" value="1"/>
</dbReference>
<dbReference type="Gene3D" id="2.130.10.10">
    <property type="entry name" value="YVTN repeat-like/Quinoprotein amine dehydrogenase"/>
    <property type="match status" value="2"/>
</dbReference>
<dbReference type="InterPro" id="IPR013783">
    <property type="entry name" value="Ig-like_fold"/>
</dbReference>
<dbReference type="Pfam" id="PF00512">
    <property type="entry name" value="HisKA"/>
    <property type="match status" value="1"/>
</dbReference>
<dbReference type="SUPFAM" id="SSF46689">
    <property type="entry name" value="Homeodomain-like"/>
    <property type="match status" value="1"/>
</dbReference>
<evidence type="ECO:0000313" key="13">
    <source>
        <dbReference type="EMBL" id="MBL0765949.1"/>
    </source>
</evidence>
<keyword evidence="9" id="KW-0472">Membrane</keyword>
<dbReference type="Pfam" id="PF07495">
    <property type="entry name" value="Y_Y_Y"/>
    <property type="match status" value="1"/>
</dbReference>
<dbReference type="FunFam" id="3.30.565.10:FF:000006">
    <property type="entry name" value="Sensor histidine kinase WalK"/>
    <property type="match status" value="1"/>
</dbReference>
<dbReference type="Gene3D" id="3.30.565.10">
    <property type="entry name" value="Histidine kinase-like ATPase, C-terminal domain"/>
    <property type="match status" value="1"/>
</dbReference>
<dbReference type="PROSITE" id="PS50109">
    <property type="entry name" value="HIS_KIN"/>
    <property type="match status" value="1"/>
</dbReference>
<dbReference type="InterPro" id="IPR036890">
    <property type="entry name" value="HATPase_C_sf"/>
</dbReference>
<dbReference type="RefSeq" id="WP_201921594.1">
    <property type="nucleotide sequence ID" value="NZ_JAERQG010000003.1"/>
</dbReference>
<evidence type="ECO:0000313" key="14">
    <source>
        <dbReference type="Proteomes" id="UP000642920"/>
    </source>
</evidence>
<dbReference type="SMART" id="SM00342">
    <property type="entry name" value="HTH_ARAC"/>
    <property type="match status" value="1"/>
</dbReference>
<evidence type="ECO:0000259" key="11">
    <source>
        <dbReference type="PROSITE" id="PS50109"/>
    </source>
</evidence>
<accession>A0A937DKE9</accession>
<keyword evidence="3 8" id="KW-0597">Phosphoprotein</keyword>
<dbReference type="Pfam" id="PF12833">
    <property type="entry name" value="HTH_18"/>
    <property type="match status" value="1"/>
</dbReference>
<evidence type="ECO:0000259" key="10">
    <source>
        <dbReference type="PROSITE" id="PS01124"/>
    </source>
</evidence>
<keyword evidence="9" id="KW-1133">Transmembrane helix</keyword>
<evidence type="ECO:0000256" key="8">
    <source>
        <dbReference type="PROSITE-ProRule" id="PRU00169"/>
    </source>
</evidence>